<evidence type="ECO:0000313" key="1">
    <source>
        <dbReference type="EMBL" id="WDF68832.1"/>
    </source>
</evidence>
<dbReference type="Proteomes" id="UP001221558">
    <property type="component" value="Chromosome"/>
</dbReference>
<keyword evidence="2" id="KW-1185">Reference proteome</keyword>
<organism evidence="1 2">
    <name type="scientific">Sphingobacterium oryzagri</name>
    <dbReference type="NCBI Taxonomy" id="3025669"/>
    <lineage>
        <taxon>Bacteria</taxon>
        <taxon>Pseudomonadati</taxon>
        <taxon>Bacteroidota</taxon>
        <taxon>Sphingobacteriia</taxon>
        <taxon>Sphingobacteriales</taxon>
        <taxon>Sphingobacteriaceae</taxon>
        <taxon>Sphingobacterium</taxon>
    </lineage>
</organism>
<dbReference type="EMBL" id="CP117880">
    <property type="protein sequence ID" value="WDF68832.1"/>
    <property type="molecule type" value="Genomic_DNA"/>
</dbReference>
<protein>
    <recommendedName>
        <fullName evidence="3">Competence protein J (ComJ)</fullName>
    </recommendedName>
</protein>
<name>A0ABY7WJR5_9SPHI</name>
<accession>A0ABY7WJR5</accession>
<evidence type="ECO:0008006" key="3">
    <source>
        <dbReference type="Google" id="ProtNLM"/>
    </source>
</evidence>
<gene>
    <name evidence="1" type="ORF">PQ465_00260</name>
</gene>
<proteinExistence type="predicted"/>
<reference evidence="1 2" key="1">
    <citation type="submission" date="2023-02" db="EMBL/GenBank/DDBJ databases">
        <title>Genome sequence of Sphingobacterium sp. KACC 22765.</title>
        <authorList>
            <person name="Kim S."/>
            <person name="Heo J."/>
            <person name="Kwon S.-W."/>
        </authorList>
    </citation>
    <scope>NUCLEOTIDE SEQUENCE [LARGE SCALE GENOMIC DNA]</scope>
    <source>
        <strain evidence="1 2">KACC 22765</strain>
    </source>
</reference>
<dbReference type="RefSeq" id="WP_274267562.1">
    <property type="nucleotide sequence ID" value="NZ_CP117880.1"/>
</dbReference>
<evidence type="ECO:0000313" key="2">
    <source>
        <dbReference type="Proteomes" id="UP001221558"/>
    </source>
</evidence>
<sequence length="156" mass="17316">MRYQLSFFTQYGQFYVADSDAVHAGASPDFWSAEAHHHRLAGTVDFLGIAIENDDDTANVEVFVSDTRPAMDASAHADHVVEASIQINSGVLQFLDCPMGSVQLEIPLSVGSYRLQIFSFQLDSAYAEVPQDHYCIVIWPGAFAPKNVYKQWIANN</sequence>